<keyword evidence="3" id="KW-1185">Reference proteome</keyword>
<comment type="caution">
    <text evidence="2">The sequence shown here is derived from an EMBL/GenBank/DDBJ whole genome shotgun (WGS) entry which is preliminary data.</text>
</comment>
<proteinExistence type="predicted"/>
<gene>
    <name evidence="2" type="ORF">EV193_10473</name>
</gene>
<evidence type="ECO:0000256" key="1">
    <source>
        <dbReference type="SAM" id="Phobius"/>
    </source>
</evidence>
<protein>
    <submittedName>
        <fullName evidence="2">Uncharacterized protein</fullName>
    </submittedName>
</protein>
<evidence type="ECO:0000313" key="2">
    <source>
        <dbReference type="EMBL" id="RZS38862.1"/>
    </source>
</evidence>
<accession>A0A4Q7KTT5</accession>
<sequence>MSSIVCGVNDVENTVSAGTGSDIRVMTVAFVMPMMALAAIVGFVWGSWIGGIIGAALWVGWLVWWRSKHKGKFFPRDVQTGPFVITLIIAAIVFFVTLGIS</sequence>
<organism evidence="2 3">
    <name type="scientific">Herbihabitans rhizosphaerae</name>
    <dbReference type="NCBI Taxonomy" id="1872711"/>
    <lineage>
        <taxon>Bacteria</taxon>
        <taxon>Bacillati</taxon>
        <taxon>Actinomycetota</taxon>
        <taxon>Actinomycetes</taxon>
        <taxon>Pseudonocardiales</taxon>
        <taxon>Pseudonocardiaceae</taxon>
        <taxon>Herbihabitans</taxon>
    </lineage>
</organism>
<name>A0A4Q7KTT5_9PSEU</name>
<dbReference type="Proteomes" id="UP000294257">
    <property type="component" value="Unassembled WGS sequence"/>
</dbReference>
<keyword evidence="1" id="KW-0472">Membrane</keyword>
<feature type="transmembrane region" description="Helical" evidence="1">
    <location>
        <begin position="81"/>
        <end position="100"/>
    </location>
</feature>
<dbReference type="AlphaFoldDB" id="A0A4Q7KTT5"/>
<keyword evidence="1" id="KW-0812">Transmembrane</keyword>
<reference evidence="2 3" key="1">
    <citation type="submission" date="2019-02" db="EMBL/GenBank/DDBJ databases">
        <title>Genomic Encyclopedia of Type Strains, Phase IV (KMG-IV): sequencing the most valuable type-strain genomes for metagenomic binning, comparative biology and taxonomic classification.</title>
        <authorList>
            <person name="Goeker M."/>
        </authorList>
    </citation>
    <scope>NUCLEOTIDE SEQUENCE [LARGE SCALE GENOMIC DNA]</scope>
    <source>
        <strain evidence="2 3">DSM 101727</strain>
    </source>
</reference>
<evidence type="ECO:0000313" key="3">
    <source>
        <dbReference type="Proteomes" id="UP000294257"/>
    </source>
</evidence>
<feature type="transmembrane region" description="Helical" evidence="1">
    <location>
        <begin position="34"/>
        <end position="61"/>
    </location>
</feature>
<dbReference type="EMBL" id="SGWQ01000004">
    <property type="protein sequence ID" value="RZS38862.1"/>
    <property type="molecule type" value="Genomic_DNA"/>
</dbReference>
<keyword evidence="1" id="KW-1133">Transmembrane helix</keyword>